<dbReference type="HOGENOM" id="CLU_2539840_0_0_3"/>
<name>A2C7W2_PROM3</name>
<dbReference type="EMBL" id="CP000554">
    <property type="protein sequence ID" value="ABM77572.1"/>
    <property type="molecule type" value="Genomic_DNA"/>
</dbReference>
<sequence length="83" mass="8843">MLAQKGRSWSALSINGASSLSAFVSVENPLGVRPLRSCSSGLDLHGLQFHWLLVLFQGNRTALLLSSFARAGHFDLAASDICA</sequence>
<dbReference type="KEGG" id="pmf:P9303_08211"/>
<accession>A2C7W2</accession>
<dbReference type="AlphaFoldDB" id="A2C7W2"/>
<protein>
    <submittedName>
        <fullName evidence="1">Uncharacterized protein</fullName>
    </submittedName>
</protein>
<gene>
    <name evidence="1" type="ordered locus">P9303_08211</name>
</gene>
<reference evidence="1 2" key="1">
    <citation type="journal article" date="2007" name="PLoS Genet.">
        <title>Patterns and implications of gene gain and loss in the evolution of Prochlorococcus.</title>
        <authorList>
            <person name="Kettler G.C."/>
            <person name="Martiny A.C."/>
            <person name="Huang K."/>
            <person name="Zucker J."/>
            <person name="Coleman M.L."/>
            <person name="Rodrigue S."/>
            <person name="Chen F."/>
            <person name="Lapidus A."/>
            <person name="Ferriera S."/>
            <person name="Johnson J."/>
            <person name="Steglich C."/>
            <person name="Church G.M."/>
            <person name="Richardson P."/>
            <person name="Chisholm S.W."/>
        </authorList>
    </citation>
    <scope>NUCLEOTIDE SEQUENCE [LARGE SCALE GENOMIC DNA]</scope>
    <source>
        <strain evidence="1 2">MIT 9303</strain>
    </source>
</reference>
<dbReference type="Proteomes" id="UP000002274">
    <property type="component" value="Chromosome"/>
</dbReference>
<evidence type="ECO:0000313" key="2">
    <source>
        <dbReference type="Proteomes" id="UP000002274"/>
    </source>
</evidence>
<organism evidence="1 2">
    <name type="scientific">Prochlorococcus marinus (strain MIT 9303)</name>
    <dbReference type="NCBI Taxonomy" id="59922"/>
    <lineage>
        <taxon>Bacteria</taxon>
        <taxon>Bacillati</taxon>
        <taxon>Cyanobacteriota</taxon>
        <taxon>Cyanophyceae</taxon>
        <taxon>Synechococcales</taxon>
        <taxon>Prochlorococcaceae</taxon>
        <taxon>Prochlorococcus</taxon>
    </lineage>
</organism>
<proteinExistence type="predicted"/>
<evidence type="ECO:0000313" key="1">
    <source>
        <dbReference type="EMBL" id="ABM77572.1"/>
    </source>
</evidence>